<keyword evidence="4" id="KW-1185">Reference proteome</keyword>
<dbReference type="Gene3D" id="3.30.2130.10">
    <property type="entry name" value="VC0802-like"/>
    <property type="match status" value="1"/>
</dbReference>
<gene>
    <name evidence="3" type="ORF">Psi02_48100</name>
</gene>
<sequence>MSTDIEVILNDQPGELARLGEITGESGVNVLGLAAVTGEGKGVVHILVDDELAPRCRRALEAAGMGVAEVRPVMVVDVEHRPGTLGELARELAEAGVNIDLAYTTFGGVRLVIATDDLDAASAALDWPPDRPAPDPPSIWDQPE</sequence>
<evidence type="ECO:0000313" key="3">
    <source>
        <dbReference type="EMBL" id="GII48386.1"/>
    </source>
</evidence>
<dbReference type="RefSeq" id="WP_203977796.1">
    <property type="nucleotide sequence ID" value="NZ_BAAAKY010000033.1"/>
</dbReference>
<dbReference type="PANTHER" id="PTHR40099:SF1">
    <property type="entry name" value="ACETOLACTATE SYNTHASE, SMALL SUBUNIT"/>
    <property type="match status" value="1"/>
</dbReference>
<protein>
    <submittedName>
        <fullName evidence="3">Amino acid-binding protein</fullName>
    </submittedName>
</protein>
<dbReference type="PANTHER" id="PTHR40099">
    <property type="entry name" value="ACETOLACTATE SYNTHASE, SMALL SUBUNIT"/>
    <property type="match status" value="1"/>
</dbReference>
<organism evidence="3 4">
    <name type="scientific">Planotetraspora silvatica</name>
    <dbReference type="NCBI Taxonomy" id="234614"/>
    <lineage>
        <taxon>Bacteria</taxon>
        <taxon>Bacillati</taxon>
        <taxon>Actinomycetota</taxon>
        <taxon>Actinomycetes</taxon>
        <taxon>Streptosporangiales</taxon>
        <taxon>Streptosporangiaceae</taxon>
        <taxon>Planotetraspora</taxon>
    </lineage>
</organism>
<dbReference type="InterPro" id="IPR045865">
    <property type="entry name" value="ACT-like_dom_sf"/>
</dbReference>
<dbReference type="Proteomes" id="UP000644610">
    <property type="component" value="Unassembled WGS sequence"/>
</dbReference>
<feature type="domain" description="ACT" evidence="2">
    <location>
        <begin position="4"/>
        <end position="75"/>
    </location>
</feature>
<dbReference type="SUPFAM" id="SSF55021">
    <property type="entry name" value="ACT-like"/>
    <property type="match status" value="2"/>
</dbReference>
<dbReference type="PROSITE" id="PS51671">
    <property type="entry name" value="ACT"/>
    <property type="match status" value="1"/>
</dbReference>
<feature type="region of interest" description="Disordered" evidence="1">
    <location>
        <begin position="124"/>
        <end position="144"/>
    </location>
</feature>
<accession>A0A8J3UPT9</accession>
<proteinExistence type="predicted"/>
<dbReference type="EMBL" id="BOOQ01000031">
    <property type="protein sequence ID" value="GII48386.1"/>
    <property type="molecule type" value="Genomic_DNA"/>
</dbReference>
<evidence type="ECO:0000259" key="2">
    <source>
        <dbReference type="PROSITE" id="PS51671"/>
    </source>
</evidence>
<name>A0A8J3UPT9_9ACTN</name>
<comment type="caution">
    <text evidence="3">The sequence shown here is derived from an EMBL/GenBank/DDBJ whole genome shotgun (WGS) entry which is preliminary data.</text>
</comment>
<evidence type="ECO:0000313" key="4">
    <source>
        <dbReference type="Proteomes" id="UP000644610"/>
    </source>
</evidence>
<evidence type="ECO:0000256" key="1">
    <source>
        <dbReference type="SAM" id="MobiDB-lite"/>
    </source>
</evidence>
<dbReference type="InterPro" id="IPR002912">
    <property type="entry name" value="ACT_dom"/>
</dbReference>
<reference evidence="3" key="1">
    <citation type="submission" date="2021-01" db="EMBL/GenBank/DDBJ databases">
        <title>Whole genome shotgun sequence of Planotetraspora silvatica NBRC 100141.</title>
        <authorList>
            <person name="Komaki H."/>
            <person name="Tamura T."/>
        </authorList>
    </citation>
    <scope>NUCLEOTIDE SEQUENCE</scope>
    <source>
        <strain evidence="3">NBRC 100141</strain>
    </source>
</reference>
<dbReference type="AlphaFoldDB" id="A0A8J3UPT9"/>